<keyword evidence="3" id="KW-1185">Reference proteome</keyword>
<dbReference type="EMBL" id="BSXT01001254">
    <property type="protein sequence ID" value="GMF40542.1"/>
    <property type="molecule type" value="Genomic_DNA"/>
</dbReference>
<feature type="region of interest" description="Disordered" evidence="1">
    <location>
        <begin position="49"/>
        <end position="77"/>
    </location>
</feature>
<dbReference type="Proteomes" id="UP001165121">
    <property type="component" value="Unassembled WGS sequence"/>
</dbReference>
<comment type="caution">
    <text evidence="2">The sequence shown here is derived from an EMBL/GenBank/DDBJ whole genome shotgun (WGS) entry which is preliminary data.</text>
</comment>
<gene>
    <name evidence="2" type="ORF">Pfra01_001247600</name>
</gene>
<evidence type="ECO:0000256" key="1">
    <source>
        <dbReference type="SAM" id="MobiDB-lite"/>
    </source>
</evidence>
<evidence type="ECO:0000313" key="3">
    <source>
        <dbReference type="Proteomes" id="UP001165121"/>
    </source>
</evidence>
<proteinExistence type="predicted"/>
<protein>
    <submittedName>
        <fullName evidence="2">Unnamed protein product</fullName>
    </submittedName>
</protein>
<sequence length="77" mass="8033">MGLLDASASVPDLLEHVDEMLGVSAAVGGRSRQELGELDGCWLLGSAVRHPDTTPGGGERAVSTRDATRGAWSPYEP</sequence>
<name>A0A9W7CU61_9STRA</name>
<reference evidence="2" key="1">
    <citation type="submission" date="2023-04" db="EMBL/GenBank/DDBJ databases">
        <title>Phytophthora fragariaefolia NBRC 109709.</title>
        <authorList>
            <person name="Ichikawa N."/>
            <person name="Sato H."/>
            <person name="Tonouchi N."/>
        </authorList>
    </citation>
    <scope>NUCLEOTIDE SEQUENCE</scope>
    <source>
        <strain evidence="2">NBRC 109709</strain>
    </source>
</reference>
<evidence type="ECO:0000313" key="2">
    <source>
        <dbReference type="EMBL" id="GMF40542.1"/>
    </source>
</evidence>
<organism evidence="2 3">
    <name type="scientific">Phytophthora fragariaefolia</name>
    <dbReference type="NCBI Taxonomy" id="1490495"/>
    <lineage>
        <taxon>Eukaryota</taxon>
        <taxon>Sar</taxon>
        <taxon>Stramenopiles</taxon>
        <taxon>Oomycota</taxon>
        <taxon>Peronosporomycetes</taxon>
        <taxon>Peronosporales</taxon>
        <taxon>Peronosporaceae</taxon>
        <taxon>Phytophthora</taxon>
    </lineage>
</organism>
<accession>A0A9W7CU61</accession>
<dbReference type="AlphaFoldDB" id="A0A9W7CU61"/>